<proteinExistence type="predicted"/>
<dbReference type="AlphaFoldDB" id="A0A5B7DF71"/>
<name>A0A5B7DF71_PORTR</name>
<comment type="caution">
    <text evidence="1">The sequence shown here is derived from an EMBL/GenBank/DDBJ whole genome shotgun (WGS) entry which is preliminary data.</text>
</comment>
<dbReference type="EMBL" id="VSRR010000814">
    <property type="protein sequence ID" value="MPC19904.1"/>
    <property type="molecule type" value="Genomic_DNA"/>
</dbReference>
<reference evidence="1 2" key="1">
    <citation type="submission" date="2019-05" db="EMBL/GenBank/DDBJ databases">
        <title>Another draft genome of Portunus trituberculatus and its Hox gene families provides insights of decapod evolution.</title>
        <authorList>
            <person name="Jeong J.-H."/>
            <person name="Song I."/>
            <person name="Kim S."/>
            <person name="Choi T."/>
            <person name="Kim D."/>
            <person name="Ryu S."/>
            <person name="Kim W."/>
        </authorList>
    </citation>
    <scope>NUCLEOTIDE SEQUENCE [LARGE SCALE GENOMIC DNA]</scope>
    <source>
        <tissue evidence="1">Muscle</tissue>
    </source>
</reference>
<sequence>MILEKTVFHTEQWRSGMHSIMKLLQQVMCKL</sequence>
<organism evidence="1 2">
    <name type="scientific">Portunus trituberculatus</name>
    <name type="common">Swimming crab</name>
    <name type="synonym">Neptunus trituberculatus</name>
    <dbReference type="NCBI Taxonomy" id="210409"/>
    <lineage>
        <taxon>Eukaryota</taxon>
        <taxon>Metazoa</taxon>
        <taxon>Ecdysozoa</taxon>
        <taxon>Arthropoda</taxon>
        <taxon>Crustacea</taxon>
        <taxon>Multicrustacea</taxon>
        <taxon>Malacostraca</taxon>
        <taxon>Eumalacostraca</taxon>
        <taxon>Eucarida</taxon>
        <taxon>Decapoda</taxon>
        <taxon>Pleocyemata</taxon>
        <taxon>Brachyura</taxon>
        <taxon>Eubrachyura</taxon>
        <taxon>Portunoidea</taxon>
        <taxon>Portunidae</taxon>
        <taxon>Portuninae</taxon>
        <taxon>Portunus</taxon>
    </lineage>
</organism>
<evidence type="ECO:0000313" key="1">
    <source>
        <dbReference type="EMBL" id="MPC19904.1"/>
    </source>
</evidence>
<keyword evidence="2" id="KW-1185">Reference proteome</keyword>
<accession>A0A5B7DF71</accession>
<dbReference type="Proteomes" id="UP000324222">
    <property type="component" value="Unassembled WGS sequence"/>
</dbReference>
<gene>
    <name evidence="1" type="ORF">E2C01_012835</name>
</gene>
<protein>
    <submittedName>
        <fullName evidence="1">Uncharacterized protein</fullName>
    </submittedName>
</protein>
<evidence type="ECO:0000313" key="2">
    <source>
        <dbReference type="Proteomes" id="UP000324222"/>
    </source>
</evidence>